<sequence length="99" mass="11055">MSLKQNNQIGSNLIGGATAVLLAIPVAAFFGSIFGDTYQARSTVYILILAWVVAGAFAIGYVSKKAPEKTTSRFFFLWVISTWLWPLLLFVYFSKRKQK</sequence>
<dbReference type="EMBL" id="NHMP01000002">
    <property type="protein sequence ID" value="OXE50168.1"/>
    <property type="molecule type" value="Genomic_DNA"/>
</dbReference>
<dbReference type="Proteomes" id="UP000214610">
    <property type="component" value="Unassembled WGS sequence"/>
</dbReference>
<dbReference type="AlphaFoldDB" id="A0A227KRK0"/>
<protein>
    <submittedName>
        <fullName evidence="2">Uncharacterized protein</fullName>
    </submittedName>
</protein>
<feature type="transmembrane region" description="Helical" evidence="1">
    <location>
        <begin position="12"/>
        <end position="31"/>
    </location>
</feature>
<gene>
    <name evidence="2" type="ORF">ADH67_03965</name>
</gene>
<keyword evidence="1" id="KW-0812">Transmembrane</keyword>
<evidence type="ECO:0000256" key="1">
    <source>
        <dbReference type="SAM" id="Phobius"/>
    </source>
</evidence>
<feature type="transmembrane region" description="Helical" evidence="1">
    <location>
        <begin position="74"/>
        <end position="93"/>
    </location>
</feature>
<comment type="caution">
    <text evidence="2">The sequence shown here is derived from an EMBL/GenBank/DDBJ whole genome shotgun (WGS) entry which is preliminary data.</text>
</comment>
<keyword evidence="1" id="KW-1133">Transmembrane helix</keyword>
<dbReference type="GeneID" id="78362426"/>
<proteinExistence type="predicted"/>
<evidence type="ECO:0000313" key="3">
    <source>
        <dbReference type="Proteomes" id="UP000214610"/>
    </source>
</evidence>
<keyword evidence="3" id="KW-1185">Reference proteome</keyword>
<feature type="transmembrane region" description="Helical" evidence="1">
    <location>
        <begin position="43"/>
        <end position="62"/>
    </location>
</feature>
<name>A0A227KRK0_9BURK</name>
<keyword evidence="1" id="KW-0472">Membrane</keyword>
<organism evidence="2 3">
    <name type="scientific">Turicimonas muris</name>
    <dbReference type="NCBI Taxonomy" id="1796652"/>
    <lineage>
        <taxon>Bacteria</taxon>
        <taxon>Pseudomonadati</taxon>
        <taxon>Pseudomonadota</taxon>
        <taxon>Betaproteobacteria</taxon>
        <taxon>Burkholderiales</taxon>
        <taxon>Sutterellaceae</taxon>
        <taxon>Turicimonas</taxon>
    </lineage>
</organism>
<reference evidence="3" key="1">
    <citation type="submission" date="2017-05" db="EMBL/GenBank/DDBJ databases">
        <title>Improved OligoMM genomes.</title>
        <authorList>
            <person name="Garzetti D."/>
        </authorList>
    </citation>
    <scope>NUCLEOTIDE SEQUENCE [LARGE SCALE GENOMIC DNA]</scope>
    <source>
        <strain evidence="3">YL45</strain>
    </source>
</reference>
<dbReference type="RefSeq" id="WP_066594682.1">
    <property type="nucleotide sequence ID" value="NZ_CAJTBZ010000016.1"/>
</dbReference>
<accession>A0A227KRK0</accession>
<evidence type="ECO:0000313" key="2">
    <source>
        <dbReference type="EMBL" id="OXE50168.1"/>
    </source>
</evidence>